<evidence type="ECO:0000313" key="7">
    <source>
        <dbReference type="Proteomes" id="UP000219612"/>
    </source>
</evidence>
<keyword evidence="7" id="KW-1185">Reference proteome</keyword>
<dbReference type="Proteomes" id="UP000219612">
    <property type="component" value="Unassembled WGS sequence"/>
</dbReference>
<dbReference type="EMBL" id="OBDY01000021">
    <property type="protein sequence ID" value="SNY60528.1"/>
    <property type="molecule type" value="Genomic_DNA"/>
</dbReference>
<proteinExistence type="predicted"/>
<feature type="domain" description="HTH tetR-type" evidence="5">
    <location>
        <begin position="16"/>
        <end position="76"/>
    </location>
</feature>
<dbReference type="Gene3D" id="1.10.357.10">
    <property type="entry name" value="Tetracycline Repressor, domain 2"/>
    <property type="match status" value="1"/>
</dbReference>
<keyword evidence="3" id="KW-0804">Transcription</keyword>
<evidence type="ECO:0000313" key="6">
    <source>
        <dbReference type="EMBL" id="SNY60528.1"/>
    </source>
</evidence>
<dbReference type="PANTHER" id="PTHR30055:SF151">
    <property type="entry name" value="TRANSCRIPTIONAL REGULATORY PROTEIN"/>
    <property type="match status" value="1"/>
</dbReference>
<evidence type="ECO:0000256" key="2">
    <source>
        <dbReference type="ARBA" id="ARBA00023125"/>
    </source>
</evidence>
<dbReference type="SUPFAM" id="SSF48498">
    <property type="entry name" value="Tetracyclin repressor-like, C-terminal domain"/>
    <property type="match status" value="1"/>
</dbReference>
<dbReference type="RefSeq" id="WP_097326046.1">
    <property type="nucleotide sequence ID" value="NZ_OBDY01000021.1"/>
</dbReference>
<dbReference type="Gene3D" id="1.10.10.60">
    <property type="entry name" value="Homeodomain-like"/>
    <property type="match status" value="1"/>
</dbReference>
<dbReference type="Pfam" id="PF02909">
    <property type="entry name" value="TetR_C_1"/>
    <property type="match status" value="1"/>
</dbReference>
<dbReference type="GO" id="GO:0003700">
    <property type="term" value="F:DNA-binding transcription factor activity"/>
    <property type="evidence" value="ECO:0007669"/>
    <property type="project" value="TreeGrafter"/>
</dbReference>
<dbReference type="InterPro" id="IPR001647">
    <property type="entry name" value="HTH_TetR"/>
</dbReference>
<name>A0A285JJU6_9ACTN</name>
<keyword evidence="1" id="KW-0805">Transcription regulation</keyword>
<dbReference type="PROSITE" id="PS50977">
    <property type="entry name" value="HTH_TETR_2"/>
    <property type="match status" value="1"/>
</dbReference>
<reference evidence="6 7" key="1">
    <citation type="submission" date="2017-09" db="EMBL/GenBank/DDBJ databases">
        <authorList>
            <person name="Ehlers B."/>
            <person name="Leendertz F.H."/>
        </authorList>
    </citation>
    <scope>NUCLEOTIDE SEQUENCE [LARGE SCALE GENOMIC DNA]</scope>
    <source>
        <strain evidence="6 7">CGMCC 4.6857</strain>
    </source>
</reference>
<dbReference type="AlphaFoldDB" id="A0A285JJU6"/>
<dbReference type="OrthoDB" id="2570341at2"/>
<dbReference type="GO" id="GO:0000976">
    <property type="term" value="F:transcription cis-regulatory region binding"/>
    <property type="evidence" value="ECO:0007669"/>
    <property type="project" value="TreeGrafter"/>
</dbReference>
<keyword evidence="2 4" id="KW-0238">DNA-binding</keyword>
<organism evidence="6 7">
    <name type="scientific">Paractinoplanes atraurantiacus</name>
    <dbReference type="NCBI Taxonomy" id="1036182"/>
    <lineage>
        <taxon>Bacteria</taxon>
        <taxon>Bacillati</taxon>
        <taxon>Actinomycetota</taxon>
        <taxon>Actinomycetes</taxon>
        <taxon>Micromonosporales</taxon>
        <taxon>Micromonosporaceae</taxon>
        <taxon>Paractinoplanes</taxon>
    </lineage>
</organism>
<evidence type="ECO:0000256" key="4">
    <source>
        <dbReference type="PROSITE-ProRule" id="PRU00335"/>
    </source>
</evidence>
<dbReference type="SUPFAM" id="SSF46689">
    <property type="entry name" value="Homeodomain-like"/>
    <property type="match status" value="1"/>
</dbReference>
<dbReference type="InterPro" id="IPR004111">
    <property type="entry name" value="Repressor_TetR_C"/>
</dbReference>
<sequence length="216" mass="22908">MFFWEERPRTRGPKPALTLEQIAGAAVAVADAEGLAAVSMQRVAAELGFTKMSLYRYVPGKTELVAVMLEHAIGEPPPLTGEWRAAITFWAEALLDRYSAHRWALEATVGGRPIGPNELGWMESALAVLPAGIAGAERMDAVATVAGHVRMIAGQAGTAESELTATIGLVLREYADRFPALTAAVTEAAAHGGQDQAFGFGLGRILDGLELLVQSR</sequence>
<evidence type="ECO:0000256" key="3">
    <source>
        <dbReference type="ARBA" id="ARBA00023163"/>
    </source>
</evidence>
<feature type="DNA-binding region" description="H-T-H motif" evidence="4">
    <location>
        <begin position="39"/>
        <end position="58"/>
    </location>
</feature>
<dbReference type="InterPro" id="IPR036271">
    <property type="entry name" value="Tet_transcr_reg_TetR-rel_C_sf"/>
</dbReference>
<dbReference type="PANTHER" id="PTHR30055">
    <property type="entry name" value="HTH-TYPE TRANSCRIPTIONAL REGULATOR RUTR"/>
    <property type="match status" value="1"/>
</dbReference>
<dbReference type="GO" id="GO:0045892">
    <property type="term" value="P:negative regulation of DNA-templated transcription"/>
    <property type="evidence" value="ECO:0007669"/>
    <property type="project" value="InterPro"/>
</dbReference>
<evidence type="ECO:0000259" key="5">
    <source>
        <dbReference type="PROSITE" id="PS50977"/>
    </source>
</evidence>
<accession>A0A285JJU6</accession>
<gene>
    <name evidence="6" type="ORF">SAMN05421748_121157</name>
</gene>
<dbReference type="InterPro" id="IPR050109">
    <property type="entry name" value="HTH-type_TetR-like_transc_reg"/>
</dbReference>
<dbReference type="Pfam" id="PF00440">
    <property type="entry name" value="TetR_N"/>
    <property type="match status" value="1"/>
</dbReference>
<evidence type="ECO:0000256" key="1">
    <source>
        <dbReference type="ARBA" id="ARBA00023015"/>
    </source>
</evidence>
<dbReference type="InterPro" id="IPR009057">
    <property type="entry name" value="Homeodomain-like_sf"/>
</dbReference>
<protein>
    <submittedName>
        <fullName evidence="6">Regulatory protein, tetR family</fullName>
    </submittedName>
</protein>